<proteinExistence type="predicted"/>
<name>A0A562RXT0_9BRAD</name>
<protein>
    <submittedName>
        <fullName evidence="2">Uncharacterized protein</fullName>
    </submittedName>
</protein>
<reference evidence="2 3" key="1">
    <citation type="journal article" date="2015" name="Stand. Genomic Sci.">
        <title>Genomic Encyclopedia of Bacterial and Archaeal Type Strains, Phase III: the genomes of soil and plant-associated and newly described type strains.</title>
        <authorList>
            <person name="Whitman W.B."/>
            <person name="Woyke T."/>
            <person name="Klenk H.P."/>
            <person name="Zhou Y."/>
            <person name="Lilburn T.G."/>
            <person name="Beck B.J."/>
            <person name="De Vos P."/>
            <person name="Vandamme P."/>
            <person name="Eisen J.A."/>
            <person name="Garrity G."/>
            <person name="Hugenholtz P."/>
            <person name="Kyrpides N.C."/>
        </authorList>
    </citation>
    <scope>NUCLEOTIDE SEQUENCE [LARGE SCALE GENOMIC DNA]</scope>
    <source>
        <strain evidence="2 3">CGMCC 1.10948</strain>
    </source>
</reference>
<evidence type="ECO:0000256" key="1">
    <source>
        <dbReference type="SAM" id="MobiDB-lite"/>
    </source>
</evidence>
<comment type="caution">
    <text evidence="2">The sequence shown here is derived from an EMBL/GenBank/DDBJ whole genome shotgun (WGS) entry which is preliminary data.</text>
</comment>
<gene>
    <name evidence="2" type="ORF">IQ16_01932</name>
</gene>
<feature type="compositionally biased region" description="Polar residues" evidence="1">
    <location>
        <begin position="57"/>
        <end position="69"/>
    </location>
</feature>
<accession>A0A562RXT0</accession>
<evidence type="ECO:0000313" key="3">
    <source>
        <dbReference type="Proteomes" id="UP000316291"/>
    </source>
</evidence>
<dbReference type="EMBL" id="VLLA01000003">
    <property type="protein sequence ID" value="TWI73788.1"/>
    <property type="molecule type" value="Genomic_DNA"/>
</dbReference>
<dbReference type="OrthoDB" id="6050435at2"/>
<sequence>MGDLLSLRELAKAYGKDASGLGRKLKKLGISRKSDDKFDKEEVDAALRPKIGANVDMPSTSTRKSTTGLHPSAAPIATPEDAQRAVSLIKQILEQEGSAASVVDLNVARTAETILRARERHLRIEVASGRLVDGKTIEAEIFNIARQDRDAWLNWPAQVGPLLASELGIPEIPKVIITLEKHVRELLRQRSREAFEKAASAGLDRARSSTKWSDLNG</sequence>
<keyword evidence="3" id="KW-1185">Reference proteome</keyword>
<dbReference type="Proteomes" id="UP000316291">
    <property type="component" value="Unassembled WGS sequence"/>
</dbReference>
<dbReference type="RefSeq" id="WP_145831421.1">
    <property type="nucleotide sequence ID" value="NZ_VLLA01000003.1"/>
</dbReference>
<organism evidence="2 3">
    <name type="scientific">Bradyrhizobium huanghuaihaiense</name>
    <dbReference type="NCBI Taxonomy" id="990078"/>
    <lineage>
        <taxon>Bacteria</taxon>
        <taxon>Pseudomonadati</taxon>
        <taxon>Pseudomonadota</taxon>
        <taxon>Alphaproteobacteria</taxon>
        <taxon>Hyphomicrobiales</taxon>
        <taxon>Nitrobacteraceae</taxon>
        <taxon>Bradyrhizobium</taxon>
    </lineage>
</organism>
<evidence type="ECO:0000313" key="2">
    <source>
        <dbReference type="EMBL" id="TWI73788.1"/>
    </source>
</evidence>
<dbReference type="AlphaFoldDB" id="A0A562RXT0"/>
<feature type="region of interest" description="Disordered" evidence="1">
    <location>
        <begin position="49"/>
        <end position="75"/>
    </location>
</feature>